<sequence length="97" mass="11281">MGKLLTIWKDIKGNVGIIELVDGIFDRSFYPVVFSSKDMSGYEIIGNRWYTTYTGARQFFRAKTSTYIVKGRMIKVNLGAFIERESYKEKCWITMSN</sequence>
<accession>A0ABY4EG04</accession>
<reference evidence="1 2" key="1">
    <citation type="submission" date="2022-04" db="EMBL/GenBank/DDBJ databases">
        <title>Halobacillus sp. isolated from saltern.</title>
        <authorList>
            <person name="Won M."/>
            <person name="Lee C.-M."/>
            <person name="Woen H.-Y."/>
            <person name="Kwon S.-W."/>
        </authorList>
    </citation>
    <scope>NUCLEOTIDE SEQUENCE [LARGE SCALE GENOMIC DNA]</scope>
    <source>
        <strain evidence="1 2">SSBR10-3</strain>
    </source>
</reference>
<evidence type="ECO:0000313" key="1">
    <source>
        <dbReference type="EMBL" id="UOQ43395.1"/>
    </source>
</evidence>
<organism evidence="1 2">
    <name type="scientific">Halobacillus salinarum</name>
    <dbReference type="NCBI Taxonomy" id="2932257"/>
    <lineage>
        <taxon>Bacteria</taxon>
        <taxon>Bacillati</taxon>
        <taxon>Bacillota</taxon>
        <taxon>Bacilli</taxon>
        <taxon>Bacillales</taxon>
        <taxon>Bacillaceae</taxon>
        <taxon>Halobacillus</taxon>
    </lineage>
</organism>
<evidence type="ECO:0000313" key="2">
    <source>
        <dbReference type="Proteomes" id="UP000831787"/>
    </source>
</evidence>
<keyword evidence="2" id="KW-1185">Reference proteome</keyword>
<dbReference type="RefSeq" id="WP_244708754.1">
    <property type="nucleotide sequence ID" value="NZ_CP095073.1"/>
</dbReference>
<proteinExistence type="predicted"/>
<dbReference type="EMBL" id="CP095073">
    <property type="protein sequence ID" value="UOQ43395.1"/>
    <property type="molecule type" value="Genomic_DNA"/>
</dbReference>
<dbReference type="Proteomes" id="UP000831787">
    <property type="component" value="Chromosome"/>
</dbReference>
<protein>
    <submittedName>
        <fullName evidence="1">Uncharacterized protein</fullName>
    </submittedName>
</protein>
<gene>
    <name evidence="1" type="ORF">MUN89_15915</name>
</gene>
<name>A0ABY4EG04_9BACI</name>